<dbReference type="Pfam" id="PF20437">
    <property type="entry name" value="LonC_helical"/>
    <property type="match status" value="1"/>
</dbReference>
<comment type="catalytic activity">
    <reaction evidence="2">
        <text>Hydrolysis of proteins in presence of ATP.</text>
        <dbReference type="EC" id="3.4.21.53"/>
    </reaction>
</comment>
<feature type="active site" evidence="2">
    <location>
        <position position="693"/>
    </location>
</feature>
<dbReference type="InterPro" id="IPR008269">
    <property type="entry name" value="Lon_proteolytic"/>
</dbReference>
<dbReference type="PRINTS" id="PR00830">
    <property type="entry name" value="ENDOLAPTASE"/>
</dbReference>
<evidence type="ECO:0000256" key="1">
    <source>
        <dbReference type="ARBA" id="ARBA00022670"/>
    </source>
</evidence>
<dbReference type="SUPFAM" id="SSF52540">
    <property type="entry name" value="P-loop containing nucleoside triphosphate hydrolases"/>
    <property type="match status" value="1"/>
</dbReference>
<keyword evidence="1 2" id="KW-0645">Protease</keyword>
<evidence type="ECO:0000259" key="3">
    <source>
        <dbReference type="PROSITE" id="PS51786"/>
    </source>
</evidence>
<dbReference type="GO" id="GO:0006508">
    <property type="term" value="P:proteolysis"/>
    <property type="evidence" value="ECO:0007669"/>
    <property type="project" value="UniProtKB-KW"/>
</dbReference>
<dbReference type="GO" id="GO:0004252">
    <property type="term" value="F:serine-type endopeptidase activity"/>
    <property type="evidence" value="ECO:0007669"/>
    <property type="project" value="UniProtKB-UniRule"/>
</dbReference>
<feature type="domain" description="Lon proteolytic" evidence="3">
    <location>
        <begin position="560"/>
        <end position="755"/>
    </location>
</feature>
<dbReference type="PROSITE" id="PS51786">
    <property type="entry name" value="LON_PROTEOLYTIC"/>
    <property type="match status" value="1"/>
</dbReference>
<dbReference type="Proteomes" id="UP001160519">
    <property type="component" value="Unassembled WGS sequence"/>
</dbReference>
<protein>
    <recommendedName>
        <fullName evidence="2">endopeptidase La</fullName>
        <ecNumber evidence="2">3.4.21.53</ecNumber>
    </recommendedName>
</protein>
<sequence>MSNSLKLPLELLKLNVDLTGFEFPAAPELPNTILGQSRAQSALEFGVAMRNPGYNVFVMGEPGLGRLSMITNHLNAQAKTLSAPPSYAYVDNFTNPREPVAVELPAEHGLTLSKDIEKLIDNLLATFPAVFESPTYQQKKGAIERHYNQYYNDAIDLVDKKAQTLSIALFREGESISFAPIQDNKALNEDQFTQLPLPEREIFHKHVEELEEYLSDVLLELPQWRRAMVEKIKQLDTDTISLAIEPLFAELNDSYQNIDDVLTFLAEIKKNLSNTIADYLMPGRTPEPQDNTAKRLLLTELYAPNILVDNLQESGAPVVYEPHPIYQNLFGRIEYVSDQGALVTNYRRICAGSLHKANGGYLILDAEKLLNYPFVWEGLKRALQSGRIEIESPYSDLGINTITLKPEVIPLNVKVILVGSRDIYYLLEELDDEFNEMFKILADFDNYIPRNDESMQRFILLMIKQAADSGVKPLTRTAIECLIEHSCRIAENQHHFSARIKDSLEIIAEANLFCQRDNQPVCDRAHIEQALAAREHRNGRMPENILEEMLVGTILIDTEGVAIGKVNGLTVLEVGGSSFGAPVRITTSVHPGSRGIVDVEREVELGQSIHSKGVMILTGYLGHTYAQQFPLAISGSIAIEQSYGYIDGDSASLAELCCLISALTRTPIKQTFAVTGSINQYGEVQAVGGVNEKIEGFFRLCQARGLNGQHAAIIPAANKRNLMLKQEVIDAVAKGLFAVYTVSSVDETLELLTGKPAGVLDDEGLYPEDSINFKAISRLKEISDMATDEEDKEEGI</sequence>
<dbReference type="InterPro" id="IPR027417">
    <property type="entry name" value="P-loop_NTPase"/>
</dbReference>
<dbReference type="Pfam" id="PF13654">
    <property type="entry name" value="AAA_32"/>
    <property type="match status" value="1"/>
</dbReference>
<evidence type="ECO:0000313" key="5">
    <source>
        <dbReference type="Proteomes" id="UP001160519"/>
    </source>
</evidence>
<gene>
    <name evidence="4" type="ORF">PSU93_01915</name>
</gene>
<dbReference type="GO" id="GO:0004176">
    <property type="term" value="F:ATP-dependent peptidase activity"/>
    <property type="evidence" value="ECO:0007669"/>
    <property type="project" value="UniProtKB-UniRule"/>
</dbReference>
<proteinExistence type="inferred from homology"/>
<dbReference type="InterPro" id="IPR014721">
    <property type="entry name" value="Ribsml_uS5_D2-typ_fold_subgr"/>
</dbReference>
<dbReference type="Gene3D" id="1.10.8.60">
    <property type="match status" value="1"/>
</dbReference>
<evidence type="ECO:0000256" key="2">
    <source>
        <dbReference type="PROSITE-ProRule" id="PRU01122"/>
    </source>
</evidence>
<accession>A0AA43Q5Y3</accession>
<name>A0AA43Q5Y3_9GAMM</name>
<dbReference type="GO" id="GO:0005524">
    <property type="term" value="F:ATP binding"/>
    <property type="evidence" value="ECO:0007669"/>
    <property type="project" value="InterPro"/>
</dbReference>
<dbReference type="Gene3D" id="3.40.50.300">
    <property type="entry name" value="P-loop containing nucleotide triphosphate hydrolases"/>
    <property type="match status" value="2"/>
</dbReference>
<dbReference type="InterPro" id="IPR046843">
    <property type="entry name" value="LonB_AAA-LID"/>
</dbReference>
<dbReference type="EMBL" id="JAQSDF010000003">
    <property type="protein sequence ID" value="MDI1229888.1"/>
    <property type="molecule type" value="Genomic_DNA"/>
</dbReference>
<feature type="active site" evidence="2">
    <location>
        <position position="650"/>
    </location>
</feature>
<dbReference type="Pfam" id="PF20436">
    <property type="entry name" value="LonB_AAA-LID"/>
    <property type="match status" value="1"/>
</dbReference>
<dbReference type="AlphaFoldDB" id="A0AA43Q5Y3"/>
<keyword evidence="2" id="KW-0720">Serine protease</keyword>
<dbReference type="GO" id="GO:0030163">
    <property type="term" value="P:protein catabolic process"/>
    <property type="evidence" value="ECO:0007669"/>
    <property type="project" value="InterPro"/>
</dbReference>
<keyword evidence="2" id="KW-0378">Hydrolase</keyword>
<dbReference type="InterPro" id="IPR027065">
    <property type="entry name" value="Lon_Prtase"/>
</dbReference>
<reference evidence="4" key="1">
    <citation type="submission" date="2023-01" db="EMBL/GenBank/DDBJ databases">
        <title>Biogeochemical cycle of methane in antarctic sediments.</title>
        <authorList>
            <person name="Roldan D.M."/>
            <person name="Menes R.J."/>
        </authorList>
    </citation>
    <scope>NUCLEOTIDE SEQUENCE [LARGE SCALE GENOMIC DNA]</scope>
    <source>
        <strain evidence="4">K-2018 MAG008</strain>
    </source>
</reference>
<comment type="caution">
    <text evidence="4">The sequence shown here is derived from an EMBL/GenBank/DDBJ whole genome shotgun (WGS) entry which is preliminary data.</text>
</comment>
<dbReference type="EC" id="3.4.21.53" evidence="2"/>
<dbReference type="SUPFAM" id="SSF54211">
    <property type="entry name" value="Ribosomal protein S5 domain 2-like"/>
    <property type="match status" value="1"/>
</dbReference>
<keyword evidence="5" id="KW-1185">Reference proteome</keyword>
<dbReference type="InterPro" id="IPR046844">
    <property type="entry name" value="Lon-like_helical"/>
</dbReference>
<organism evidence="4 5">
    <name type="scientific">Candidatus Methylobacter titanis</name>
    <dbReference type="NCBI Taxonomy" id="3053457"/>
    <lineage>
        <taxon>Bacteria</taxon>
        <taxon>Pseudomonadati</taxon>
        <taxon>Pseudomonadota</taxon>
        <taxon>Gammaproteobacteria</taxon>
        <taxon>Methylococcales</taxon>
        <taxon>Methylococcaceae</taxon>
        <taxon>Methylobacter</taxon>
    </lineage>
</organism>
<dbReference type="PANTHER" id="PTHR10046">
    <property type="entry name" value="ATP DEPENDENT LON PROTEASE FAMILY MEMBER"/>
    <property type="match status" value="1"/>
</dbReference>
<dbReference type="InterPro" id="IPR020568">
    <property type="entry name" value="Ribosomal_Su5_D2-typ_SF"/>
</dbReference>
<dbReference type="Pfam" id="PF05362">
    <property type="entry name" value="Lon_C"/>
    <property type="match status" value="1"/>
</dbReference>
<dbReference type="InterPro" id="IPR041699">
    <property type="entry name" value="AAA_32"/>
</dbReference>
<comment type="similarity">
    <text evidence="2">Belongs to the peptidase S16 family.</text>
</comment>
<evidence type="ECO:0000313" key="4">
    <source>
        <dbReference type="EMBL" id="MDI1229888.1"/>
    </source>
</evidence>
<dbReference type="Gene3D" id="3.30.230.10">
    <property type="match status" value="1"/>
</dbReference>